<dbReference type="PANTHER" id="PTHR45436:SF5">
    <property type="entry name" value="SENSOR HISTIDINE KINASE TRCS"/>
    <property type="match status" value="1"/>
</dbReference>
<dbReference type="STRING" id="146018.BN2156_04846"/>
<protein>
    <recommendedName>
        <fullName evidence="4">histidine kinase</fullName>
        <ecNumber evidence="4">2.7.13.3</ecNumber>
    </recommendedName>
</protein>
<evidence type="ECO:0000256" key="2">
    <source>
        <dbReference type="ARBA" id="ARBA00001968"/>
    </source>
</evidence>
<reference evidence="16" key="1">
    <citation type="submission" date="2015-07" db="EMBL/GenBank/DDBJ databases">
        <authorList>
            <person name="Urmite Genomes"/>
        </authorList>
    </citation>
    <scope>NUCLEOTIDE SEQUENCE [LARGE SCALE GENOMIC DNA]</scope>
    <source>
        <strain evidence="16">type strain: ATCC 49404</strain>
    </source>
</reference>
<dbReference type="Proteomes" id="UP000199147">
    <property type="component" value="Unassembled WGS sequence"/>
</dbReference>
<evidence type="ECO:0000256" key="9">
    <source>
        <dbReference type="ARBA" id="ARBA00022989"/>
    </source>
</evidence>
<evidence type="ECO:0000313" key="16">
    <source>
        <dbReference type="Proteomes" id="UP000199147"/>
    </source>
</evidence>
<gene>
    <name evidence="15" type="ORF">BN2156_04846</name>
</gene>
<evidence type="ECO:0000256" key="1">
    <source>
        <dbReference type="ARBA" id="ARBA00000085"/>
    </source>
</evidence>
<dbReference type="PRINTS" id="PR00344">
    <property type="entry name" value="BCTRLSENSOR"/>
</dbReference>
<dbReference type="AlphaFoldDB" id="A0A0H5RUY5"/>
<dbReference type="FunFam" id="3.30.565.10:FF:000006">
    <property type="entry name" value="Sensor histidine kinase WalK"/>
    <property type="match status" value="1"/>
</dbReference>
<organism evidence="15 16">
    <name type="scientific">Mycolicibacterium neworleansense</name>
    <dbReference type="NCBI Taxonomy" id="146018"/>
    <lineage>
        <taxon>Bacteria</taxon>
        <taxon>Bacillati</taxon>
        <taxon>Actinomycetota</taxon>
        <taxon>Actinomycetes</taxon>
        <taxon>Mycobacteriales</taxon>
        <taxon>Mycobacteriaceae</taxon>
        <taxon>Mycolicibacterium</taxon>
    </lineage>
</organism>
<evidence type="ECO:0000256" key="11">
    <source>
        <dbReference type="ARBA" id="ARBA00023136"/>
    </source>
</evidence>
<name>A0A0H5RUY5_9MYCO</name>
<feature type="domain" description="HAMP" evidence="14">
    <location>
        <begin position="198"/>
        <end position="260"/>
    </location>
</feature>
<dbReference type="Pfam" id="PF02518">
    <property type="entry name" value="HATPase_c"/>
    <property type="match status" value="1"/>
</dbReference>
<proteinExistence type="predicted"/>
<dbReference type="Pfam" id="PF00512">
    <property type="entry name" value="HisKA"/>
    <property type="match status" value="1"/>
</dbReference>
<dbReference type="EC" id="2.7.13.3" evidence="4"/>
<keyword evidence="11 12" id="KW-0472">Membrane</keyword>
<dbReference type="EMBL" id="CWKH01000002">
    <property type="protein sequence ID" value="CRZ17950.1"/>
    <property type="molecule type" value="Genomic_DNA"/>
</dbReference>
<comment type="catalytic activity">
    <reaction evidence="1">
        <text>ATP + protein L-histidine = ADP + protein N-phospho-L-histidine.</text>
        <dbReference type="EC" id="2.7.13.3"/>
    </reaction>
</comment>
<dbReference type="InterPro" id="IPR036890">
    <property type="entry name" value="HATPase_C_sf"/>
</dbReference>
<keyword evidence="9 12" id="KW-1133">Transmembrane helix</keyword>
<dbReference type="InterPro" id="IPR005467">
    <property type="entry name" value="His_kinase_dom"/>
</dbReference>
<dbReference type="CDD" id="cd00082">
    <property type="entry name" value="HisKA"/>
    <property type="match status" value="1"/>
</dbReference>
<evidence type="ECO:0000256" key="5">
    <source>
        <dbReference type="ARBA" id="ARBA00022553"/>
    </source>
</evidence>
<feature type="transmembrane region" description="Helical" evidence="12">
    <location>
        <begin position="178"/>
        <end position="201"/>
    </location>
</feature>
<dbReference type="Gene3D" id="6.10.340.10">
    <property type="match status" value="1"/>
</dbReference>
<dbReference type="InterPro" id="IPR003661">
    <property type="entry name" value="HisK_dim/P_dom"/>
</dbReference>
<keyword evidence="10" id="KW-0902">Two-component regulatory system</keyword>
<evidence type="ECO:0000256" key="6">
    <source>
        <dbReference type="ARBA" id="ARBA00022679"/>
    </source>
</evidence>
<dbReference type="Gene3D" id="3.30.565.10">
    <property type="entry name" value="Histidine kinase-like ATPase, C-terminal domain"/>
    <property type="match status" value="1"/>
</dbReference>
<dbReference type="OrthoDB" id="9786919at2"/>
<evidence type="ECO:0000256" key="12">
    <source>
        <dbReference type="SAM" id="Phobius"/>
    </source>
</evidence>
<feature type="domain" description="Histidine kinase" evidence="13">
    <location>
        <begin position="275"/>
        <end position="489"/>
    </location>
</feature>
<dbReference type="PROSITE" id="PS50885">
    <property type="entry name" value="HAMP"/>
    <property type="match status" value="1"/>
</dbReference>
<evidence type="ECO:0000259" key="14">
    <source>
        <dbReference type="PROSITE" id="PS50885"/>
    </source>
</evidence>
<dbReference type="SUPFAM" id="SSF55874">
    <property type="entry name" value="ATPase domain of HSP90 chaperone/DNA topoisomerase II/histidine kinase"/>
    <property type="match status" value="1"/>
</dbReference>
<keyword evidence="7 12" id="KW-0812">Transmembrane</keyword>
<dbReference type="GO" id="GO:0005886">
    <property type="term" value="C:plasma membrane"/>
    <property type="evidence" value="ECO:0007669"/>
    <property type="project" value="UniProtKB-SubCell"/>
</dbReference>
<dbReference type="GO" id="GO:0000155">
    <property type="term" value="F:phosphorelay sensor kinase activity"/>
    <property type="evidence" value="ECO:0007669"/>
    <property type="project" value="InterPro"/>
</dbReference>
<dbReference type="InterPro" id="IPR003660">
    <property type="entry name" value="HAMP_dom"/>
</dbReference>
<evidence type="ECO:0000256" key="10">
    <source>
        <dbReference type="ARBA" id="ARBA00023012"/>
    </source>
</evidence>
<keyword evidence="8 15" id="KW-0418">Kinase</keyword>
<comment type="cofactor">
    <cofactor evidence="2">
        <name>a divalent metal cation</name>
        <dbReference type="ChEBI" id="CHEBI:60240"/>
    </cofactor>
</comment>
<dbReference type="PROSITE" id="PS50109">
    <property type="entry name" value="HIS_KIN"/>
    <property type="match status" value="1"/>
</dbReference>
<keyword evidence="16" id="KW-1185">Reference proteome</keyword>
<evidence type="ECO:0000256" key="3">
    <source>
        <dbReference type="ARBA" id="ARBA00004236"/>
    </source>
</evidence>
<dbReference type="SMART" id="SM00304">
    <property type="entry name" value="HAMP"/>
    <property type="match status" value="1"/>
</dbReference>
<dbReference type="FunFam" id="1.10.287.130:FF:000001">
    <property type="entry name" value="Two-component sensor histidine kinase"/>
    <property type="match status" value="1"/>
</dbReference>
<dbReference type="InterPro" id="IPR003594">
    <property type="entry name" value="HATPase_dom"/>
</dbReference>
<keyword evidence="6" id="KW-0808">Transferase</keyword>
<dbReference type="InterPro" id="IPR004358">
    <property type="entry name" value="Sig_transdc_His_kin-like_C"/>
</dbReference>
<dbReference type="Gene3D" id="1.10.287.130">
    <property type="match status" value="1"/>
</dbReference>
<evidence type="ECO:0000259" key="13">
    <source>
        <dbReference type="PROSITE" id="PS50109"/>
    </source>
</evidence>
<dbReference type="PANTHER" id="PTHR45436">
    <property type="entry name" value="SENSOR HISTIDINE KINASE YKOH"/>
    <property type="match status" value="1"/>
</dbReference>
<dbReference type="InterPro" id="IPR050428">
    <property type="entry name" value="TCS_sensor_his_kinase"/>
</dbReference>
<dbReference type="SUPFAM" id="SSF47384">
    <property type="entry name" value="Homodimeric domain of signal transducing histidine kinase"/>
    <property type="match status" value="1"/>
</dbReference>
<dbReference type="SMART" id="SM00388">
    <property type="entry name" value="HisKA"/>
    <property type="match status" value="1"/>
</dbReference>
<evidence type="ECO:0000313" key="15">
    <source>
        <dbReference type="EMBL" id="CRZ17950.1"/>
    </source>
</evidence>
<accession>A0A0H5RUY5</accession>
<dbReference type="GO" id="GO:0005509">
    <property type="term" value="F:calcium ion binding"/>
    <property type="evidence" value="ECO:0007669"/>
    <property type="project" value="UniProtKB-ARBA"/>
</dbReference>
<evidence type="ECO:0000256" key="7">
    <source>
        <dbReference type="ARBA" id="ARBA00022692"/>
    </source>
</evidence>
<comment type="subcellular location">
    <subcellularLocation>
        <location evidence="3">Cell membrane</location>
    </subcellularLocation>
</comment>
<evidence type="ECO:0000256" key="4">
    <source>
        <dbReference type="ARBA" id="ARBA00012438"/>
    </source>
</evidence>
<dbReference type="InterPro" id="IPR036097">
    <property type="entry name" value="HisK_dim/P_sf"/>
</dbReference>
<keyword evidence="5" id="KW-0597">Phosphoprotein</keyword>
<evidence type="ECO:0000256" key="8">
    <source>
        <dbReference type="ARBA" id="ARBA00022777"/>
    </source>
</evidence>
<sequence length="506" mass="53969">MPPRTKWWWPRSLRRQLVLGVSAIVTVALAAVGALSVYSLHTYVSTMSDTEVSRSLAAFSHSFEKWREAQAGHELTEDAEALTAFVGQAPGNLIAVLHDGEVIQSAVFSDGEPRTAPVAVTRALDQYSWTEDHPRTVKLPVLGSYRLASQPAGNGDVLVSGVSLDSANLVIARKTVTVAVMIVVALIATALSTVAVVGIALRPLRRVAATAAKVATLRLDGDDHRITARVRDKDTDPDNEVGIVGETLNQLLANVDSALAELAASDRRTRQFLTDASHELRTPLAAIQGYAELTRQDSANLPPTTEYALARIEAEARRMTGLVSDLLLLSRLSEGQDLETDDIDLSDLVVDAVNDVAVGAPEHHWVAELPDDPLWVRGDLARLHQVVSNLLTNARVHTPPGVTVTIALTQGDEFAELTVTDDGPGIDAELLPNLFGRFVRADKSRSRELGSTGLGLAIVASIIEAHKGTVAVASKPGETVFTVRIPLAGESAQDATAGHPKNMSSA</sequence>
<dbReference type="RefSeq" id="WP_090517355.1">
    <property type="nucleotide sequence ID" value="NZ_CWKH01000002.1"/>
</dbReference>
<dbReference type="SMART" id="SM00387">
    <property type="entry name" value="HATPase_c"/>
    <property type="match status" value="1"/>
</dbReference>